<reference evidence="2 3" key="1">
    <citation type="submission" date="2020-04" db="EMBL/GenBank/DDBJ databases">
        <title>Knoellia sp. isolate from air conditioner.</title>
        <authorList>
            <person name="Chea S."/>
            <person name="Kim D.-U."/>
        </authorList>
    </citation>
    <scope>NUCLEOTIDE SEQUENCE [LARGE SCALE GENOMIC DNA]</scope>
    <source>
        <strain evidence="2 3">DB2414S</strain>
    </source>
</reference>
<dbReference type="Proteomes" id="UP000588586">
    <property type="component" value="Unassembled WGS sequence"/>
</dbReference>
<dbReference type="InterPro" id="IPR036689">
    <property type="entry name" value="ESAT-6-like_sf"/>
</dbReference>
<gene>
    <name evidence="2" type="ORF">HJG52_18960</name>
</gene>
<evidence type="ECO:0000313" key="2">
    <source>
        <dbReference type="EMBL" id="NNM48070.1"/>
    </source>
</evidence>
<proteinExistence type="predicted"/>
<protein>
    <recommendedName>
        <fullName evidence="4">WXG100 family type VII secretion target</fullName>
    </recommendedName>
</protein>
<keyword evidence="3" id="KW-1185">Reference proteome</keyword>
<dbReference type="Gene3D" id="1.10.287.1060">
    <property type="entry name" value="ESAT-6-like"/>
    <property type="match status" value="1"/>
</dbReference>
<evidence type="ECO:0000313" key="3">
    <source>
        <dbReference type="Proteomes" id="UP000588586"/>
    </source>
</evidence>
<accession>A0A849HDT3</accession>
<evidence type="ECO:0008006" key="4">
    <source>
        <dbReference type="Google" id="ProtNLM"/>
    </source>
</evidence>
<evidence type="ECO:0000256" key="1">
    <source>
        <dbReference type="SAM" id="MobiDB-lite"/>
    </source>
</evidence>
<dbReference type="RefSeq" id="WP_171245199.1">
    <property type="nucleotide sequence ID" value="NZ_JABEPQ010000006.1"/>
</dbReference>
<dbReference type="AlphaFoldDB" id="A0A849HDT3"/>
<dbReference type="EMBL" id="JABEPQ010000006">
    <property type="protein sequence ID" value="NNM48070.1"/>
    <property type="molecule type" value="Genomic_DNA"/>
</dbReference>
<sequence length="89" mass="9747">MAEKWMNTGSARGSATDLDAASKKIDKAEKSIDGLVNQLKAVWWGDDQKRFESKWTGGYKADLTDAAKTLHAAAENIRTEATQQDKTSS</sequence>
<comment type="caution">
    <text evidence="2">The sequence shown here is derived from an EMBL/GenBank/DDBJ whole genome shotgun (WGS) entry which is preliminary data.</text>
</comment>
<feature type="region of interest" description="Disordered" evidence="1">
    <location>
        <begin position="1"/>
        <end position="20"/>
    </location>
</feature>
<dbReference type="SUPFAM" id="SSF140453">
    <property type="entry name" value="EsxAB dimer-like"/>
    <property type="match status" value="1"/>
</dbReference>
<organism evidence="2 3">
    <name type="scientific">Knoellia koreensis</name>
    <dbReference type="NCBI Taxonomy" id="2730921"/>
    <lineage>
        <taxon>Bacteria</taxon>
        <taxon>Bacillati</taxon>
        <taxon>Actinomycetota</taxon>
        <taxon>Actinomycetes</taxon>
        <taxon>Micrococcales</taxon>
        <taxon>Intrasporangiaceae</taxon>
        <taxon>Knoellia</taxon>
    </lineage>
</organism>
<name>A0A849HDT3_9MICO</name>